<evidence type="ECO:0000313" key="11">
    <source>
        <dbReference type="Proteomes" id="UP000218113"/>
    </source>
</evidence>
<evidence type="ECO:0000256" key="7">
    <source>
        <dbReference type="ARBA" id="ARBA00022954"/>
    </source>
</evidence>
<evidence type="ECO:0000259" key="9">
    <source>
        <dbReference type="SMART" id="SM01222"/>
    </source>
</evidence>
<dbReference type="GO" id="GO:0019557">
    <property type="term" value="P:L-histidine catabolic process to glutamate and formate"/>
    <property type="evidence" value="ECO:0007669"/>
    <property type="project" value="UniProtKB-UniPathway"/>
</dbReference>
<feature type="domain" description="Formiminotransferase C-terminal subdomain" evidence="8">
    <location>
        <begin position="181"/>
        <end position="326"/>
    </location>
</feature>
<evidence type="ECO:0000256" key="2">
    <source>
        <dbReference type="ARBA" id="ARBA00005082"/>
    </source>
</evidence>
<gene>
    <name evidence="10" type="primary">ftcD</name>
    <name evidence="10" type="ORF">COB67_08030</name>
</gene>
<dbReference type="Pfam" id="PF07837">
    <property type="entry name" value="FTCD_N"/>
    <property type="match status" value="1"/>
</dbReference>
<dbReference type="NCBIfam" id="TIGR02024">
    <property type="entry name" value="FtcD"/>
    <property type="match status" value="1"/>
</dbReference>
<keyword evidence="7" id="KW-0290">Folate-binding</keyword>
<name>A0A2A4T2D3_9DELT</name>
<evidence type="ECO:0000256" key="1">
    <source>
        <dbReference type="ARBA" id="ARBA00004496"/>
    </source>
</evidence>
<evidence type="ECO:0000256" key="4">
    <source>
        <dbReference type="ARBA" id="ARBA00022490"/>
    </source>
</evidence>
<comment type="pathway">
    <text evidence="2">Amino-acid degradation; L-histidine degradation into L-glutamate; L-glutamate from N-formimidoyl-L-glutamate (transferase route): step 1/1.</text>
</comment>
<keyword evidence="6" id="KW-0369">Histidine metabolism</keyword>
<evidence type="ECO:0000256" key="6">
    <source>
        <dbReference type="ARBA" id="ARBA00022808"/>
    </source>
</evidence>
<dbReference type="GO" id="GO:0005737">
    <property type="term" value="C:cytoplasm"/>
    <property type="evidence" value="ECO:0007669"/>
    <property type="project" value="UniProtKB-SubCell"/>
</dbReference>
<dbReference type="InterPro" id="IPR022384">
    <property type="entry name" value="FormiminoTrfase_cat_dom_sf"/>
</dbReference>
<dbReference type="InterPro" id="IPR004227">
    <property type="entry name" value="Formiminotransferase_cat"/>
</dbReference>
<evidence type="ECO:0000256" key="3">
    <source>
        <dbReference type="ARBA" id="ARBA00012252"/>
    </source>
</evidence>
<dbReference type="SMART" id="SM01222">
    <property type="entry name" value="FTCD_N"/>
    <property type="match status" value="1"/>
</dbReference>
<dbReference type="Pfam" id="PF02971">
    <property type="entry name" value="FTCD"/>
    <property type="match status" value="1"/>
</dbReference>
<dbReference type="Proteomes" id="UP000218113">
    <property type="component" value="Unassembled WGS sequence"/>
</dbReference>
<keyword evidence="4" id="KW-0963">Cytoplasm</keyword>
<dbReference type="Gene3D" id="3.30.990.10">
    <property type="entry name" value="Formiminotransferase, N-terminal subdomain"/>
    <property type="match status" value="1"/>
</dbReference>
<dbReference type="GO" id="GO:0030409">
    <property type="term" value="F:glutamate formimidoyltransferase activity"/>
    <property type="evidence" value="ECO:0007669"/>
    <property type="project" value="UniProtKB-EC"/>
</dbReference>
<dbReference type="InterPro" id="IPR013802">
    <property type="entry name" value="Formiminotransferase_C"/>
</dbReference>
<dbReference type="InterPro" id="IPR037064">
    <property type="entry name" value="Formiminotransferase_N_sf"/>
</dbReference>
<dbReference type="GO" id="GO:0005542">
    <property type="term" value="F:folic acid binding"/>
    <property type="evidence" value="ECO:0007669"/>
    <property type="project" value="UniProtKB-KW"/>
</dbReference>
<dbReference type="PANTHER" id="PTHR12234:SF0">
    <property type="entry name" value="FORMIMIDOYLTRANSFERASE-CYCLODEAMINASE"/>
    <property type="match status" value="1"/>
</dbReference>
<dbReference type="EMBL" id="NVSR01000052">
    <property type="protein sequence ID" value="PCI27688.1"/>
    <property type="molecule type" value="Genomic_DNA"/>
</dbReference>
<evidence type="ECO:0000313" key="10">
    <source>
        <dbReference type="EMBL" id="PCI27688.1"/>
    </source>
</evidence>
<dbReference type="InterPro" id="IPR051623">
    <property type="entry name" value="FTCD"/>
</dbReference>
<accession>A0A2A4T2D3</accession>
<comment type="caution">
    <text evidence="10">The sequence shown here is derived from an EMBL/GenBank/DDBJ whole genome shotgun (WGS) entry which is preliminary data.</text>
</comment>
<dbReference type="GO" id="GO:0019556">
    <property type="term" value="P:L-histidine catabolic process to glutamate and formamide"/>
    <property type="evidence" value="ECO:0007669"/>
    <property type="project" value="UniProtKB-UniPathway"/>
</dbReference>
<dbReference type="AlphaFoldDB" id="A0A2A4T2D3"/>
<evidence type="ECO:0000256" key="5">
    <source>
        <dbReference type="ARBA" id="ARBA00022679"/>
    </source>
</evidence>
<dbReference type="Gene3D" id="3.30.70.670">
    <property type="entry name" value="Formiminotransferase, C-terminal subdomain"/>
    <property type="match status" value="1"/>
</dbReference>
<protein>
    <recommendedName>
        <fullName evidence="3">glutamate formimidoyltransferase</fullName>
        <ecNumber evidence="3">2.1.2.5</ecNumber>
    </recommendedName>
</protein>
<sequence length="335" mass="36384">MSQWIECVPNFSEGCDEQVLNEIARVIRAIPEVYLLEVDPGAGAHRTVFTFAGKKNAMAEAAFQAIRVASEKIDMTQHRGVHPRIGAIDVCPFIPLEGSTIDDCIELACQVGHRIGTELGLPGYFYGAAASRLERKNLTSCRSGQYEGISQKLKNPDWLPDFGPAVFHAKSGMTIVGAREFLIAYNLNLNTDSVSIAKKIAAKVRSQGKLPSANRLPALKAIGWDIPEYGIAQVSTNVISFPQNSLFDVWLAVSKEAEKLGVQVTGSELVGLVPLKALLDAGQSFAKQQEQEAVETEFELIALATTSLGLGELRPFDPQKKILDYVLNQAIATSL</sequence>
<dbReference type="EC" id="2.1.2.5" evidence="3"/>
<keyword evidence="5 10" id="KW-0808">Transferase</keyword>
<reference evidence="11" key="1">
    <citation type="submission" date="2017-08" db="EMBL/GenBank/DDBJ databases">
        <title>A dynamic microbial community with high functional redundancy inhabits the cold, oxic subseafloor aquifer.</title>
        <authorList>
            <person name="Tully B.J."/>
            <person name="Wheat C.G."/>
            <person name="Glazer B.T."/>
            <person name="Huber J.A."/>
        </authorList>
    </citation>
    <scope>NUCLEOTIDE SEQUENCE [LARGE SCALE GENOMIC DNA]</scope>
</reference>
<feature type="domain" description="Formiminotransferase N-terminal subdomain" evidence="9">
    <location>
        <begin position="3"/>
        <end position="180"/>
    </location>
</feature>
<proteinExistence type="predicted"/>
<comment type="subcellular location">
    <subcellularLocation>
        <location evidence="1">Cytoplasm</location>
    </subcellularLocation>
</comment>
<dbReference type="InterPro" id="IPR037070">
    <property type="entry name" value="Formiminotransferase_C_sf"/>
</dbReference>
<dbReference type="InterPro" id="IPR012886">
    <property type="entry name" value="Formiminotransferase_N"/>
</dbReference>
<dbReference type="UniPathway" id="UPA00379">
    <property type="reaction ID" value="UER00555"/>
</dbReference>
<dbReference type="PANTHER" id="PTHR12234">
    <property type="entry name" value="FORMIMINOTRANSFERASE-CYCLODEAMINASE"/>
    <property type="match status" value="1"/>
</dbReference>
<organism evidence="10 11">
    <name type="scientific">SAR324 cluster bacterium</name>
    <dbReference type="NCBI Taxonomy" id="2024889"/>
    <lineage>
        <taxon>Bacteria</taxon>
        <taxon>Deltaproteobacteria</taxon>
        <taxon>SAR324 cluster</taxon>
    </lineage>
</organism>
<evidence type="ECO:0000259" key="8">
    <source>
        <dbReference type="SMART" id="SM01221"/>
    </source>
</evidence>
<dbReference type="SMART" id="SM01221">
    <property type="entry name" value="FTCD"/>
    <property type="match status" value="1"/>
</dbReference>
<dbReference type="SUPFAM" id="SSF55116">
    <property type="entry name" value="Formiminotransferase domain of formiminotransferase-cyclodeaminase"/>
    <property type="match status" value="2"/>
</dbReference>